<evidence type="ECO:0000256" key="3">
    <source>
        <dbReference type="ARBA" id="ARBA00022448"/>
    </source>
</evidence>
<evidence type="ECO:0000256" key="5">
    <source>
        <dbReference type="ARBA" id="ARBA00022692"/>
    </source>
</evidence>
<feature type="domain" description="Bicarbonate transporter-like transmembrane" evidence="11">
    <location>
        <begin position="452"/>
        <end position="1015"/>
    </location>
</feature>
<dbReference type="PANTHER" id="PTHR11453">
    <property type="entry name" value="ANION EXCHANGE PROTEIN"/>
    <property type="match status" value="1"/>
</dbReference>
<dbReference type="GO" id="GO:0008510">
    <property type="term" value="F:sodium:bicarbonate symporter activity"/>
    <property type="evidence" value="ECO:0007669"/>
    <property type="project" value="TreeGrafter"/>
</dbReference>
<reference evidence="13" key="1">
    <citation type="journal article" date="2023" name="Mol. Biol. Evol.">
        <title>Third-Generation Sequencing Reveals the Adaptive Role of the Epigenome in Three Deep-Sea Polychaetes.</title>
        <authorList>
            <person name="Perez M."/>
            <person name="Aroh O."/>
            <person name="Sun Y."/>
            <person name="Lan Y."/>
            <person name="Juniper S.K."/>
            <person name="Young C.R."/>
            <person name="Angers B."/>
            <person name="Qian P.Y."/>
        </authorList>
    </citation>
    <scope>NUCLEOTIDE SEQUENCE</scope>
    <source>
        <strain evidence="13">P08H-3</strain>
    </source>
</reference>
<sequence>MDTGEDSDQAQPVKDHGSTNYNPLEDEAISAHHTDRWQHQAMMDFPGGHKGKHRKRKHPKQPGKKVKSEPEPSKPATPPGERVKFLLGHTDDNDEDHQTHDIFCEMDELKKVGDDGEYIWKETARWIKFEEDVDEGGDRWSKPFVATLSLHSLFELRKGLLMGTVMLDVDAMSLVQIIEMLADHMVATDKINVLERDKVVDILLTRHRHQHEKKHHEHAKGLPFVRSLADIGKKSSEKKLEGKDQLKKSSSGSHLAAGKNGSSFDSHKQSHTDISESGSQSQFKYNQHYAKKIPHGAEVANILVGEVDFLKTPVMAFLRLSKAVVLGELTEVPVGTRFLFILLGPKTTLQNYREIGRSIATLMSDEVFHDVAYKARHREDILAGLDEFLEQVTVLPPGEWDPTIRIEPPKSVPSQAGRKKDGGGDGVPNGLVVVEQEEEGHADPTLERTGKPFGGLVNDIKRKIPWYLSDFRDGVALQCLASFGFIYFACLTPIITFGGLLGLATDNHLAAMESLVSGAVCGITYHLFSGQPLTIIGSTGPVLVFETIVYQFCVERELNYLALRFWIGMWVALFLFIMVVFDLSALVKYITRFTEESFAMLIALIFVVEAFKKLFHILQHAEVDNLDPDTERYCHCEPNLIGPSNDTHPIMAELHVVLPSFMDSPIDMSSLDWQTIKDEDVCTNLNGHLVGNSCHLKPDVFFFSCLLFIGTFILSMALKSFRNTRFLPSMARSLVSDFSVFMSILIMLAADYFVGLSTPKLLVPEEFRPTRPDRGWIVNPFDNPVWVIPAAFLPSLLATILIFMDQQITAVIINRKENKLRKGGGYHLDLTCITIQIIICSLIGTPWFVAATVLSINHVHSLTRLSETSAPGERPKFLGVRENRLTGTLVFVLIGLSALMAKILSYIPMPVLYGVFLFMGVSSLKGIQLMQRFLILFMPQKYQPDYMFLRQVRLRRVHLFTFIQVVCLACLWTIKMIKMVSIIFPLMVLAMCFVRKALDWVFTRHELKWLDDIMPEAHKREKEERKKKLLEAQEEQLIEMSGGLVIPLSEGRSIQIPADSIRYDPVTKKLQVNDPMSQSDLWHQLKDTSPSLDQYTLRSRKPSKPSSDDPKSSTVKFSLSDESNPEIVVDPPSKNASTEDCRV</sequence>
<dbReference type="Proteomes" id="UP001208570">
    <property type="component" value="Unassembled WGS sequence"/>
</dbReference>
<dbReference type="GO" id="GO:0005452">
    <property type="term" value="F:solute:inorganic anion antiporter activity"/>
    <property type="evidence" value="ECO:0007669"/>
    <property type="project" value="InterPro"/>
</dbReference>
<dbReference type="InterPro" id="IPR011531">
    <property type="entry name" value="HCO3_transpt-like_TM_dom"/>
</dbReference>
<feature type="transmembrane region" description="Helical" evidence="9">
    <location>
        <begin position="786"/>
        <end position="813"/>
    </location>
</feature>
<dbReference type="InterPro" id="IPR003024">
    <property type="entry name" value="Na/HCO3_transpt"/>
</dbReference>
<feature type="transmembrane region" description="Helical" evidence="9">
    <location>
        <begin position="700"/>
        <end position="721"/>
    </location>
</feature>
<dbReference type="PANTHER" id="PTHR11453:SF36">
    <property type="entry name" value="ANION EXCHANGE PROTEIN"/>
    <property type="match status" value="1"/>
</dbReference>
<keyword evidence="14" id="KW-1185">Reference proteome</keyword>
<dbReference type="NCBIfam" id="TIGR00834">
    <property type="entry name" value="ae"/>
    <property type="match status" value="1"/>
</dbReference>
<dbReference type="InterPro" id="IPR013769">
    <property type="entry name" value="Band3_cytoplasmic_dom"/>
</dbReference>
<protein>
    <recommendedName>
        <fullName evidence="9">Anion exchange protein</fullName>
    </recommendedName>
</protein>
<comment type="similarity">
    <text evidence="2 9">Belongs to the anion exchanger (TC 2.A.31) family.</text>
</comment>
<dbReference type="Gene3D" id="3.40.930.10">
    <property type="entry name" value="Mannitol-specific EII, Chain A"/>
    <property type="match status" value="1"/>
</dbReference>
<dbReference type="Pfam" id="PF07565">
    <property type="entry name" value="Band_3_cyto"/>
    <property type="match status" value="1"/>
</dbReference>
<feature type="transmembrane region" description="Helical" evidence="9">
    <location>
        <begin position="598"/>
        <end position="618"/>
    </location>
</feature>
<feature type="transmembrane region" description="Helical" evidence="9">
    <location>
        <begin position="980"/>
        <end position="998"/>
    </location>
</feature>
<keyword evidence="3 9" id="KW-0813">Transport</keyword>
<evidence type="ECO:0000256" key="6">
    <source>
        <dbReference type="ARBA" id="ARBA00022989"/>
    </source>
</evidence>
<feature type="compositionally biased region" description="Basic and acidic residues" evidence="10">
    <location>
        <begin position="236"/>
        <end position="247"/>
    </location>
</feature>
<feature type="compositionally biased region" description="Basic and acidic residues" evidence="10">
    <location>
        <begin position="29"/>
        <end position="38"/>
    </location>
</feature>
<feature type="transmembrane region" description="Helical" evidence="9">
    <location>
        <begin position="565"/>
        <end position="586"/>
    </location>
</feature>
<comment type="caution">
    <text evidence="13">The sequence shown here is derived from an EMBL/GenBank/DDBJ whole genome shotgun (WGS) entry which is preliminary data.</text>
</comment>
<dbReference type="EMBL" id="JAODUP010000576">
    <property type="protein sequence ID" value="KAK2146967.1"/>
    <property type="molecule type" value="Genomic_DNA"/>
</dbReference>
<keyword evidence="5 9" id="KW-0812">Transmembrane</keyword>
<feature type="compositionally biased region" description="Basic and acidic residues" evidence="10">
    <location>
        <begin position="265"/>
        <end position="274"/>
    </location>
</feature>
<feature type="region of interest" description="Disordered" evidence="10">
    <location>
        <begin position="1092"/>
        <end position="1143"/>
    </location>
</feature>
<dbReference type="GO" id="GO:0051453">
    <property type="term" value="P:regulation of intracellular pH"/>
    <property type="evidence" value="ECO:0007669"/>
    <property type="project" value="TreeGrafter"/>
</dbReference>
<evidence type="ECO:0000259" key="11">
    <source>
        <dbReference type="Pfam" id="PF00955"/>
    </source>
</evidence>
<dbReference type="Gene3D" id="1.10.287.570">
    <property type="entry name" value="Helical hairpin bin"/>
    <property type="match status" value="1"/>
</dbReference>
<evidence type="ECO:0000313" key="13">
    <source>
        <dbReference type="EMBL" id="KAK2146967.1"/>
    </source>
</evidence>
<evidence type="ECO:0000259" key="12">
    <source>
        <dbReference type="Pfam" id="PF07565"/>
    </source>
</evidence>
<evidence type="ECO:0000256" key="1">
    <source>
        <dbReference type="ARBA" id="ARBA00004554"/>
    </source>
</evidence>
<feature type="compositionally biased region" description="Basic residues" evidence="10">
    <location>
        <begin position="49"/>
        <end position="65"/>
    </location>
</feature>
<dbReference type="AlphaFoldDB" id="A0AAD9J5F6"/>
<feature type="transmembrane region" description="Helical" evidence="9">
    <location>
        <begin position="480"/>
        <end position="503"/>
    </location>
</feature>
<feature type="transmembrane region" description="Helical" evidence="9">
    <location>
        <begin position="510"/>
        <end position="528"/>
    </location>
</feature>
<proteinExistence type="inferred from homology"/>
<evidence type="ECO:0000256" key="9">
    <source>
        <dbReference type="RuleBase" id="RU362035"/>
    </source>
</evidence>
<dbReference type="InterPro" id="IPR016152">
    <property type="entry name" value="PTrfase/Anion_transptr"/>
</dbReference>
<dbReference type="PRINTS" id="PR01231">
    <property type="entry name" value="HCO3TRNSPORT"/>
</dbReference>
<evidence type="ECO:0000256" key="7">
    <source>
        <dbReference type="ARBA" id="ARBA00023065"/>
    </source>
</evidence>
<name>A0AAD9J5F6_9ANNE</name>
<evidence type="ECO:0000256" key="4">
    <source>
        <dbReference type="ARBA" id="ARBA00022475"/>
    </source>
</evidence>
<dbReference type="InterPro" id="IPR003020">
    <property type="entry name" value="HCO3_transpt_euk"/>
</dbReference>
<feature type="domain" description="Band 3 cytoplasmic" evidence="12">
    <location>
        <begin position="100"/>
        <end position="402"/>
    </location>
</feature>
<gene>
    <name evidence="13" type="ORF">LSH36_576g02000</name>
</gene>
<accession>A0AAD9J5F6</accession>
<keyword evidence="8 9" id="KW-0472">Membrane</keyword>
<organism evidence="13 14">
    <name type="scientific">Paralvinella palmiformis</name>
    <dbReference type="NCBI Taxonomy" id="53620"/>
    <lineage>
        <taxon>Eukaryota</taxon>
        <taxon>Metazoa</taxon>
        <taxon>Spiralia</taxon>
        <taxon>Lophotrochozoa</taxon>
        <taxon>Annelida</taxon>
        <taxon>Polychaeta</taxon>
        <taxon>Sedentaria</taxon>
        <taxon>Canalipalpata</taxon>
        <taxon>Terebellida</taxon>
        <taxon>Terebelliformia</taxon>
        <taxon>Alvinellidae</taxon>
        <taxon>Paralvinella</taxon>
    </lineage>
</organism>
<feature type="transmembrane region" description="Helical" evidence="9">
    <location>
        <begin position="913"/>
        <end position="937"/>
    </location>
</feature>
<dbReference type="SUPFAM" id="SSF55804">
    <property type="entry name" value="Phoshotransferase/anion transport protein"/>
    <property type="match status" value="1"/>
</dbReference>
<dbReference type="FunFam" id="1.10.287.570:FF:000001">
    <property type="entry name" value="Anion exchange protein"/>
    <property type="match status" value="1"/>
</dbReference>
<comment type="subcellular location">
    <subcellularLocation>
        <location evidence="1">Basolateral cell membrane</location>
        <topology evidence="1">Multi-pass membrane protein</topology>
    </subcellularLocation>
    <subcellularLocation>
        <location evidence="9">Membrane</location>
        <topology evidence="9">Multi-pass membrane protein</topology>
    </subcellularLocation>
</comment>
<feature type="transmembrane region" description="Helical" evidence="9">
    <location>
        <begin position="957"/>
        <end position="974"/>
    </location>
</feature>
<feature type="region of interest" description="Disordered" evidence="10">
    <location>
        <begin position="1"/>
        <end position="83"/>
    </location>
</feature>
<dbReference type="GO" id="GO:0008509">
    <property type="term" value="F:monoatomic anion transmembrane transporter activity"/>
    <property type="evidence" value="ECO:0007669"/>
    <property type="project" value="InterPro"/>
</dbReference>
<keyword evidence="7 9" id="KW-0406">Ion transport</keyword>
<feature type="transmembrane region" description="Helical" evidence="9">
    <location>
        <begin position="733"/>
        <end position="754"/>
    </location>
</feature>
<feature type="transmembrane region" description="Helical" evidence="9">
    <location>
        <begin position="885"/>
        <end position="907"/>
    </location>
</feature>
<evidence type="ECO:0000313" key="14">
    <source>
        <dbReference type="Proteomes" id="UP001208570"/>
    </source>
</evidence>
<feature type="region of interest" description="Disordered" evidence="10">
    <location>
        <begin position="403"/>
        <end position="428"/>
    </location>
</feature>
<evidence type="ECO:0000256" key="2">
    <source>
        <dbReference type="ARBA" id="ARBA00010993"/>
    </source>
</evidence>
<evidence type="ECO:0000256" key="8">
    <source>
        <dbReference type="ARBA" id="ARBA00023136"/>
    </source>
</evidence>
<keyword evidence="6 9" id="KW-1133">Transmembrane helix</keyword>
<dbReference type="Pfam" id="PF00955">
    <property type="entry name" value="HCO3_cotransp"/>
    <property type="match status" value="1"/>
</dbReference>
<dbReference type="GO" id="GO:0016323">
    <property type="term" value="C:basolateral plasma membrane"/>
    <property type="evidence" value="ECO:0007669"/>
    <property type="project" value="UniProtKB-SubCell"/>
</dbReference>
<dbReference type="PRINTS" id="PR01232">
    <property type="entry name" value="NAHCO3TRSPRT"/>
</dbReference>
<keyword evidence="4" id="KW-1003">Cell membrane</keyword>
<evidence type="ECO:0000256" key="10">
    <source>
        <dbReference type="SAM" id="MobiDB-lite"/>
    </source>
</evidence>
<feature type="region of interest" description="Disordered" evidence="10">
    <location>
        <begin position="236"/>
        <end position="281"/>
    </location>
</feature>